<reference evidence="3" key="1">
    <citation type="submission" date="2016-10" db="EMBL/GenBank/DDBJ databases">
        <authorList>
            <person name="Varghese N."/>
            <person name="Submissions S."/>
        </authorList>
    </citation>
    <scope>NUCLEOTIDE SEQUENCE [LARGE SCALE GENOMIC DNA]</scope>
    <source>
        <strain evidence="3">DSM 45501</strain>
    </source>
</reference>
<evidence type="ECO:0000313" key="2">
    <source>
        <dbReference type="EMBL" id="SFT43751.1"/>
    </source>
</evidence>
<dbReference type="Proteomes" id="UP000199165">
    <property type="component" value="Unassembled WGS sequence"/>
</dbReference>
<organism evidence="2 3">
    <name type="scientific">Actinopolyspora righensis</name>
    <dbReference type="NCBI Taxonomy" id="995060"/>
    <lineage>
        <taxon>Bacteria</taxon>
        <taxon>Bacillati</taxon>
        <taxon>Actinomycetota</taxon>
        <taxon>Actinomycetes</taxon>
        <taxon>Actinopolysporales</taxon>
        <taxon>Actinopolysporaceae</taxon>
        <taxon>Actinopolyspora</taxon>
        <taxon>Actinopolyspora alba group</taxon>
    </lineage>
</organism>
<proteinExistence type="predicted"/>
<accession>A0A1I6Y0I7</accession>
<dbReference type="RefSeq" id="WP_092973953.1">
    <property type="nucleotide sequence ID" value="NZ_FPAT01000002.1"/>
</dbReference>
<evidence type="ECO:0000313" key="3">
    <source>
        <dbReference type="Proteomes" id="UP000199165"/>
    </source>
</evidence>
<evidence type="ECO:0000256" key="1">
    <source>
        <dbReference type="SAM" id="SignalP"/>
    </source>
</evidence>
<dbReference type="PROSITE" id="PS51257">
    <property type="entry name" value="PROKAR_LIPOPROTEIN"/>
    <property type="match status" value="1"/>
</dbReference>
<sequence length="221" mass="24261">MKTNGSTFRRLLVSALALLLGAVTAGCTPEVSGTAHTSVCATHRLSNCRDFTPTKPANNIMRVWMNQGARAAGAMLCSTLDTNRLDRLMGEGNEYYRYITRDQSKACRITTEQSGPDDTQRFSISLKLFPQPMHGYGKIDGNERTKVAGHPAWVNHQDRGARHYVEYTIATGTLENAGGVLFVKAETDSARGLLTDEELDYSHMNSTHKAIAKAYTKALFG</sequence>
<evidence type="ECO:0008006" key="4">
    <source>
        <dbReference type="Google" id="ProtNLM"/>
    </source>
</evidence>
<keyword evidence="3" id="KW-1185">Reference proteome</keyword>
<feature type="signal peptide" evidence="1">
    <location>
        <begin position="1"/>
        <end position="25"/>
    </location>
</feature>
<protein>
    <recommendedName>
        <fullName evidence="4">Lipoprotein</fullName>
    </recommendedName>
</protein>
<feature type="chain" id="PRO_5038836505" description="Lipoprotein" evidence="1">
    <location>
        <begin position="26"/>
        <end position="221"/>
    </location>
</feature>
<dbReference type="AlphaFoldDB" id="A0A1I6Y0I7"/>
<gene>
    <name evidence="2" type="ORF">SAMN04487904_10281</name>
</gene>
<keyword evidence="1" id="KW-0732">Signal</keyword>
<dbReference type="EMBL" id="FPAT01000002">
    <property type="protein sequence ID" value="SFT43751.1"/>
    <property type="molecule type" value="Genomic_DNA"/>
</dbReference>
<name>A0A1I6Y0I7_9ACTN</name>